<reference evidence="1" key="1">
    <citation type="submission" date="2019-12" db="EMBL/GenBank/DDBJ databases">
        <authorList>
            <person name="zhang j."/>
            <person name="sun C.M."/>
        </authorList>
    </citation>
    <scope>NUCLEOTIDE SEQUENCE</scope>
    <source>
        <strain evidence="1">NS-1</strain>
    </source>
</reference>
<dbReference type="RefSeq" id="WP_230867286.1">
    <property type="nucleotide sequence ID" value="NZ_CP046640.1"/>
</dbReference>
<evidence type="ECO:0000313" key="1">
    <source>
        <dbReference type="EMBL" id="QTL98887.1"/>
    </source>
</evidence>
<dbReference type="AlphaFoldDB" id="A0A8A7KJ76"/>
<dbReference type="InterPro" id="IPR041881">
    <property type="entry name" value="PqqD_sf"/>
</dbReference>
<organism evidence="1 2">
    <name type="scientific">Iocasia fonsfrigidae</name>
    <dbReference type="NCBI Taxonomy" id="2682810"/>
    <lineage>
        <taxon>Bacteria</taxon>
        <taxon>Bacillati</taxon>
        <taxon>Bacillota</taxon>
        <taxon>Clostridia</taxon>
        <taxon>Halanaerobiales</taxon>
        <taxon>Halanaerobiaceae</taxon>
        <taxon>Iocasia</taxon>
    </lineage>
</organism>
<protein>
    <submittedName>
        <fullName evidence="1">PqqD family peptide modification chaperone</fullName>
    </submittedName>
</protein>
<dbReference type="EMBL" id="CP046640">
    <property type="protein sequence ID" value="QTL98887.1"/>
    <property type="molecule type" value="Genomic_DNA"/>
</dbReference>
<dbReference type="KEGG" id="ifn:GM661_13405"/>
<dbReference type="Pfam" id="PF05402">
    <property type="entry name" value="PqqD"/>
    <property type="match status" value="1"/>
</dbReference>
<dbReference type="InterPro" id="IPR008792">
    <property type="entry name" value="PQQD"/>
</dbReference>
<proteinExistence type="predicted"/>
<dbReference type="Gene3D" id="1.10.10.1150">
    <property type="entry name" value="Coenzyme PQQ synthesis protein D (PqqD)"/>
    <property type="match status" value="1"/>
</dbReference>
<accession>A0A8A7KJ76</accession>
<gene>
    <name evidence="1" type="ORF">GM661_13405</name>
</gene>
<keyword evidence="2" id="KW-1185">Reference proteome</keyword>
<dbReference type="Proteomes" id="UP000665020">
    <property type="component" value="Chromosome"/>
</dbReference>
<evidence type="ECO:0000313" key="2">
    <source>
        <dbReference type="Proteomes" id="UP000665020"/>
    </source>
</evidence>
<name>A0A8A7KJ76_9FIRM</name>
<sequence>MASLVNKKLKGNIFEMIPERKENIEWKKDEDGNIILIIKRNKWIDKLLQKIFNIPKQTTLEFDKLGGFVWENIDGQKTIGKITDILRKQDFEKYSPVEERLITFMRVLKNNGLIKLYSKKNSNI</sequence>